<gene>
    <name evidence="2" type="ORF">EV131_13116</name>
</gene>
<dbReference type="SUPFAM" id="SSF56322">
    <property type="entry name" value="ADC synthase"/>
    <property type="match status" value="1"/>
</dbReference>
<sequence length="108" mass="11563">MVALIGEDELESQSLDSAILIRTAHISESGEVRIPVWSTIVRHSNPAQEAAETVAKARGLLAAFTSANSPQLETTTPFGARWRKETGASRNSGSLPDRETPSMAMTVV</sequence>
<evidence type="ECO:0000313" key="3">
    <source>
        <dbReference type="Proteomes" id="UP000295021"/>
    </source>
</evidence>
<dbReference type="AlphaFoldDB" id="A0AAX2QAI2"/>
<proteinExistence type="predicted"/>
<name>A0AAX2QAI2_9HYPH</name>
<protein>
    <submittedName>
        <fullName evidence="2">Chorismate binding enzyme</fullName>
    </submittedName>
</protein>
<dbReference type="RefSeq" id="WP_207919110.1">
    <property type="nucleotide sequence ID" value="NZ_SMBI01000031.1"/>
</dbReference>
<evidence type="ECO:0000256" key="1">
    <source>
        <dbReference type="SAM" id="MobiDB-lite"/>
    </source>
</evidence>
<feature type="region of interest" description="Disordered" evidence="1">
    <location>
        <begin position="72"/>
        <end position="108"/>
    </location>
</feature>
<dbReference type="Gene3D" id="3.60.120.10">
    <property type="entry name" value="Anthranilate synthase"/>
    <property type="match status" value="1"/>
</dbReference>
<organism evidence="2 3">
    <name type="scientific">Rhizobium laguerreae</name>
    <dbReference type="NCBI Taxonomy" id="1076926"/>
    <lineage>
        <taxon>Bacteria</taxon>
        <taxon>Pseudomonadati</taxon>
        <taxon>Pseudomonadota</taxon>
        <taxon>Alphaproteobacteria</taxon>
        <taxon>Hyphomicrobiales</taxon>
        <taxon>Rhizobiaceae</taxon>
        <taxon>Rhizobium/Agrobacterium group</taxon>
        <taxon>Rhizobium</taxon>
    </lineage>
</organism>
<accession>A0AAX2QAI2</accession>
<dbReference type="EMBL" id="SMBI01000031">
    <property type="protein sequence ID" value="TCU12728.1"/>
    <property type="molecule type" value="Genomic_DNA"/>
</dbReference>
<comment type="caution">
    <text evidence="2">The sequence shown here is derived from an EMBL/GenBank/DDBJ whole genome shotgun (WGS) entry which is preliminary data.</text>
</comment>
<reference evidence="2 3" key="1">
    <citation type="submission" date="2019-03" db="EMBL/GenBank/DDBJ databases">
        <title>Genomic Encyclopedia of Type Strains, Phase IV (KMG-V): Genome sequencing to study the core and pangenomes of soil and plant-associated prokaryotes.</title>
        <authorList>
            <person name="Whitman W."/>
        </authorList>
    </citation>
    <scope>NUCLEOTIDE SEQUENCE [LARGE SCALE GENOMIC DNA]</scope>
    <source>
        <strain evidence="2 3">FB403</strain>
    </source>
</reference>
<evidence type="ECO:0000313" key="2">
    <source>
        <dbReference type="EMBL" id="TCU12728.1"/>
    </source>
</evidence>
<dbReference type="Proteomes" id="UP000295021">
    <property type="component" value="Unassembled WGS sequence"/>
</dbReference>
<dbReference type="InterPro" id="IPR005801">
    <property type="entry name" value="ADC_synthase"/>
</dbReference>